<dbReference type="SUPFAM" id="SSF54593">
    <property type="entry name" value="Glyoxalase/Bleomycin resistance protein/Dihydroxybiphenyl dioxygenase"/>
    <property type="match status" value="1"/>
</dbReference>
<dbReference type="AlphaFoldDB" id="A0A4V2VSN1"/>
<gene>
    <name evidence="2" type="ORF">EV686_101472</name>
</gene>
<accession>A0A4V2VSN1</accession>
<proteinExistence type="predicted"/>
<evidence type="ECO:0000259" key="1">
    <source>
        <dbReference type="Pfam" id="PF13468"/>
    </source>
</evidence>
<dbReference type="Pfam" id="PF13468">
    <property type="entry name" value="Glyoxalase_3"/>
    <property type="match status" value="1"/>
</dbReference>
<feature type="domain" description="Glyoxalase-like" evidence="1">
    <location>
        <begin position="12"/>
        <end position="188"/>
    </location>
</feature>
<dbReference type="InterPro" id="IPR025870">
    <property type="entry name" value="Glyoxalase-like_dom"/>
</dbReference>
<evidence type="ECO:0000313" key="2">
    <source>
        <dbReference type="EMBL" id="TCV03010.1"/>
    </source>
</evidence>
<organism evidence="2 3">
    <name type="scientific">Paracandidimonas soli</name>
    <dbReference type="NCBI Taxonomy" id="1917182"/>
    <lineage>
        <taxon>Bacteria</taxon>
        <taxon>Pseudomonadati</taxon>
        <taxon>Pseudomonadota</taxon>
        <taxon>Betaproteobacteria</taxon>
        <taxon>Burkholderiales</taxon>
        <taxon>Alcaligenaceae</taxon>
        <taxon>Paracandidimonas</taxon>
    </lineage>
</organism>
<comment type="caution">
    <text evidence="2">The sequence shown here is derived from an EMBL/GenBank/DDBJ whole genome shotgun (WGS) entry which is preliminary data.</text>
</comment>
<dbReference type="RefSeq" id="WP_132473039.1">
    <property type="nucleotide sequence ID" value="NZ_JBHRVM010000001.1"/>
</dbReference>
<sequence>MNANPAPTCTAFDHLVVILRDEIDARTPGFEAAGYRLGARGVHNLGSINRLIVLDSSYIELLGWPAGEPPRRKEIADQPLGLDALVFRSENAARDQQRLRDAGFDADPVSHLERPIDFHGQTQTVRFDTVRFATQPIAGLRVYFCQHLTPQYVWEEALQQHPNGARSLHRIHIAAADAEQVAQTLAVLTGGAVSVQDKGYSVALSNAELVVQFDSNVAGARIVGAQLLHDDGVVREFGSGLL</sequence>
<keyword evidence="3" id="KW-1185">Reference proteome</keyword>
<dbReference type="PANTHER" id="PTHR40265:SF1">
    <property type="entry name" value="GLYOXALASE-LIKE DOMAIN-CONTAINING PROTEIN"/>
    <property type="match status" value="1"/>
</dbReference>
<reference evidence="2 3" key="1">
    <citation type="submission" date="2019-03" db="EMBL/GenBank/DDBJ databases">
        <title>Genomic Encyclopedia of Type Strains, Phase IV (KMG-IV): sequencing the most valuable type-strain genomes for metagenomic binning, comparative biology and taxonomic classification.</title>
        <authorList>
            <person name="Goeker M."/>
        </authorList>
    </citation>
    <scope>NUCLEOTIDE SEQUENCE [LARGE SCALE GENOMIC DNA]</scope>
    <source>
        <strain evidence="2 3">DSM 100048</strain>
    </source>
</reference>
<dbReference type="PANTHER" id="PTHR40265">
    <property type="entry name" value="BLL2707 PROTEIN"/>
    <property type="match status" value="1"/>
</dbReference>
<dbReference type="Proteomes" id="UP000294692">
    <property type="component" value="Unassembled WGS sequence"/>
</dbReference>
<evidence type="ECO:0000313" key="3">
    <source>
        <dbReference type="Proteomes" id="UP000294692"/>
    </source>
</evidence>
<dbReference type="OrthoDB" id="9812467at2"/>
<dbReference type="Gene3D" id="3.10.180.10">
    <property type="entry name" value="2,3-Dihydroxybiphenyl 1,2-Dioxygenase, domain 1"/>
    <property type="match status" value="1"/>
</dbReference>
<dbReference type="EMBL" id="SMBX01000001">
    <property type="protein sequence ID" value="TCV03010.1"/>
    <property type="molecule type" value="Genomic_DNA"/>
</dbReference>
<dbReference type="InterPro" id="IPR029068">
    <property type="entry name" value="Glyas_Bleomycin-R_OHBP_Dase"/>
</dbReference>
<protein>
    <submittedName>
        <fullName evidence="2">Glyoxalase-like protein</fullName>
    </submittedName>
</protein>
<name>A0A4V2VSN1_9BURK</name>